<dbReference type="InterPro" id="IPR036047">
    <property type="entry name" value="F-box-like_dom_sf"/>
</dbReference>
<dbReference type="AlphaFoldDB" id="A0A7M6DND3"/>
<dbReference type="Proteomes" id="UP000594262">
    <property type="component" value="Unplaced"/>
</dbReference>
<dbReference type="EnsemblMetazoa" id="CLYHEMT017736.2">
    <property type="protein sequence ID" value="CLYHEMP017736.2"/>
    <property type="gene ID" value="CLYHEMG017736"/>
</dbReference>
<reference evidence="2" key="1">
    <citation type="submission" date="2021-01" db="UniProtKB">
        <authorList>
            <consortium name="EnsemblMetazoa"/>
        </authorList>
    </citation>
    <scope>IDENTIFICATION</scope>
</reference>
<dbReference type="InterPro" id="IPR001810">
    <property type="entry name" value="F-box_dom"/>
</dbReference>
<dbReference type="SUPFAM" id="SSF81383">
    <property type="entry name" value="F-box domain"/>
    <property type="match status" value="1"/>
</dbReference>
<dbReference type="OrthoDB" id="419167at2759"/>
<proteinExistence type="predicted"/>
<evidence type="ECO:0000313" key="2">
    <source>
        <dbReference type="EnsemblMetazoa" id="CLYHEMP017736.2"/>
    </source>
</evidence>
<dbReference type="RefSeq" id="XP_066914964.1">
    <property type="nucleotide sequence ID" value="XM_067058863.1"/>
</dbReference>
<accession>A0A7M6DND3</accession>
<evidence type="ECO:0000313" key="3">
    <source>
        <dbReference type="Proteomes" id="UP000594262"/>
    </source>
</evidence>
<keyword evidence="3" id="KW-1185">Reference proteome</keyword>
<evidence type="ECO:0000259" key="1">
    <source>
        <dbReference type="PROSITE" id="PS50181"/>
    </source>
</evidence>
<feature type="domain" description="F-box" evidence="1">
    <location>
        <begin position="127"/>
        <end position="173"/>
    </location>
</feature>
<name>A0A7M6DND3_9CNID</name>
<protein>
    <recommendedName>
        <fullName evidence="1">F-box domain-containing protein</fullName>
    </recommendedName>
</protein>
<dbReference type="RefSeq" id="XP_066914963.1">
    <property type="nucleotide sequence ID" value="XM_067058862.1"/>
</dbReference>
<organism evidence="2 3">
    <name type="scientific">Clytia hemisphaerica</name>
    <dbReference type="NCBI Taxonomy" id="252671"/>
    <lineage>
        <taxon>Eukaryota</taxon>
        <taxon>Metazoa</taxon>
        <taxon>Cnidaria</taxon>
        <taxon>Hydrozoa</taxon>
        <taxon>Hydroidolina</taxon>
        <taxon>Leptothecata</taxon>
        <taxon>Obeliida</taxon>
        <taxon>Clytiidae</taxon>
        <taxon>Clytia</taxon>
    </lineage>
</organism>
<dbReference type="PROSITE" id="PS50181">
    <property type="entry name" value="FBOX"/>
    <property type="match status" value="1"/>
</dbReference>
<dbReference type="Pfam" id="PF12937">
    <property type="entry name" value="F-box-like"/>
    <property type="match status" value="1"/>
</dbReference>
<dbReference type="GeneID" id="136802143"/>
<sequence length="216" mass="25270">MTSYQKSIHHYSNFKVLEDKGTFGSPFTQRAKTTKKKTEPPTLKKKIYCVTGTAPAPCKDFFELVVHVDEVIFRKWRVKFNKNGKSGVPSEDRMNHERFLDSDVVQGEIERNLGGDALHMAVGHITQDWLPRLPIKALTNITSYLELSDISRLHQVCSVFNKRLQQDEIWNDLLSLHFEIIVDENLRAKNPRKSLKWIYRQELIKMKENEIDWDNI</sequence>
<dbReference type="Gene3D" id="1.20.1280.50">
    <property type="match status" value="1"/>
</dbReference>